<sequence length="154" mass="18112">LRENASIFVDRKQHRLCQNAAKLQRRNRPWLGKTLTQCNEKSVWKLNRRRVAEGREEFVRKNTCTLENNRALPWVGEEKSWEQYKNGRKALHQSKCPQCCWEIAEHDVEKSCTIVGRKHLQSSQNVGLVQAENKRILDNRKSGYGKITAPTWRK</sequence>
<name>A0A0V1GNL2_TRIPS</name>
<dbReference type="EMBL" id="JYDS01001011">
    <property type="protein sequence ID" value="KRY99884.1"/>
    <property type="molecule type" value="Genomic_DNA"/>
</dbReference>
<feature type="non-terminal residue" evidence="1">
    <location>
        <position position="1"/>
    </location>
</feature>
<dbReference type="AlphaFoldDB" id="A0A0V1GNL2"/>
<feature type="non-terminal residue" evidence="1">
    <location>
        <position position="154"/>
    </location>
</feature>
<organism evidence="1 2">
    <name type="scientific">Trichinella pseudospiralis</name>
    <name type="common">Parasitic roundworm</name>
    <dbReference type="NCBI Taxonomy" id="6337"/>
    <lineage>
        <taxon>Eukaryota</taxon>
        <taxon>Metazoa</taxon>
        <taxon>Ecdysozoa</taxon>
        <taxon>Nematoda</taxon>
        <taxon>Enoplea</taxon>
        <taxon>Dorylaimia</taxon>
        <taxon>Trichinellida</taxon>
        <taxon>Trichinellidae</taxon>
        <taxon>Trichinella</taxon>
    </lineage>
</organism>
<dbReference type="Proteomes" id="UP000054805">
    <property type="component" value="Unassembled WGS sequence"/>
</dbReference>
<evidence type="ECO:0000313" key="2">
    <source>
        <dbReference type="Proteomes" id="UP000054805"/>
    </source>
</evidence>
<comment type="caution">
    <text evidence="1">The sequence shown here is derived from an EMBL/GenBank/DDBJ whole genome shotgun (WGS) entry which is preliminary data.</text>
</comment>
<protein>
    <submittedName>
        <fullName evidence="1">Uncharacterized protein</fullName>
    </submittedName>
</protein>
<keyword evidence="2" id="KW-1185">Reference proteome</keyword>
<evidence type="ECO:0000313" key="1">
    <source>
        <dbReference type="EMBL" id="KRY99884.1"/>
    </source>
</evidence>
<proteinExistence type="predicted"/>
<accession>A0A0V1GNL2</accession>
<reference evidence="1 2" key="1">
    <citation type="submission" date="2015-01" db="EMBL/GenBank/DDBJ databases">
        <title>Evolution of Trichinella species and genotypes.</title>
        <authorList>
            <person name="Korhonen P.K."/>
            <person name="Edoardo P."/>
            <person name="Giuseppe L.R."/>
            <person name="Gasser R.B."/>
        </authorList>
    </citation>
    <scope>NUCLEOTIDE SEQUENCE [LARGE SCALE GENOMIC DNA]</scope>
    <source>
        <strain evidence="1">ISS588</strain>
    </source>
</reference>
<gene>
    <name evidence="1" type="ORF">T4B_7598</name>
</gene>